<feature type="region of interest" description="Disordered" evidence="1">
    <location>
        <begin position="37"/>
        <end position="66"/>
    </location>
</feature>
<dbReference type="Proteomes" id="UP000477750">
    <property type="component" value="Unassembled WGS sequence"/>
</dbReference>
<reference evidence="2 3" key="1">
    <citation type="submission" date="2019-10" db="EMBL/GenBank/DDBJ databases">
        <title>Glycomyces albidus sp. nov., a novel actinomycete isolated from rhizosphere soil of wheat (Triticum aestivum L.).</title>
        <authorList>
            <person name="Qian L."/>
        </authorList>
    </citation>
    <scope>NUCLEOTIDE SEQUENCE [LARGE SCALE GENOMIC DNA]</scope>
    <source>
        <strain evidence="2 3">NEAU-7082</strain>
    </source>
</reference>
<protein>
    <submittedName>
        <fullName evidence="2">Uncharacterized protein</fullName>
    </submittedName>
</protein>
<evidence type="ECO:0000313" key="2">
    <source>
        <dbReference type="EMBL" id="MQM26581.1"/>
    </source>
</evidence>
<gene>
    <name evidence="2" type="ORF">GFD30_13500</name>
</gene>
<evidence type="ECO:0000256" key="1">
    <source>
        <dbReference type="SAM" id="MobiDB-lite"/>
    </source>
</evidence>
<accession>A0A6L5GAF2</accession>
<proteinExistence type="predicted"/>
<dbReference type="EMBL" id="WIAO01000015">
    <property type="protein sequence ID" value="MQM26581.1"/>
    <property type="molecule type" value="Genomic_DNA"/>
</dbReference>
<comment type="caution">
    <text evidence="2">The sequence shown here is derived from an EMBL/GenBank/DDBJ whole genome shotgun (WGS) entry which is preliminary data.</text>
</comment>
<keyword evidence="3" id="KW-1185">Reference proteome</keyword>
<sequence length="124" mass="14227">MSLTTIPQPTALEHRPTQLVRHPSGYVLRTGPYDEFDPGPWPWRPDNGYRRDLRTGRHRRGEAPDPFTKLREDAWTRFLASSEVLAQAHVTRPRRFRLRALGAALRRAVRRITRGSRPAPAPTG</sequence>
<evidence type="ECO:0000313" key="3">
    <source>
        <dbReference type="Proteomes" id="UP000477750"/>
    </source>
</evidence>
<organism evidence="2 3">
    <name type="scientific">Glycomyces albidus</name>
    <dbReference type="NCBI Taxonomy" id="2656774"/>
    <lineage>
        <taxon>Bacteria</taxon>
        <taxon>Bacillati</taxon>
        <taxon>Actinomycetota</taxon>
        <taxon>Actinomycetes</taxon>
        <taxon>Glycomycetales</taxon>
        <taxon>Glycomycetaceae</taxon>
        <taxon>Glycomyces</taxon>
    </lineage>
</organism>
<dbReference type="AlphaFoldDB" id="A0A6L5GAF2"/>
<dbReference type="RefSeq" id="WP_153025741.1">
    <property type="nucleotide sequence ID" value="NZ_WIAO01000015.1"/>
</dbReference>
<name>A0A6L5GAF2_9ACTN</name>